<evidence type="ECO:0000256" key="11">
    <source>
        <dbReference type="ARBA" id="ARBA00022741"/>
    </source>
</evidence>
<dbReference type="InterPro" id="IPR001645">
    <property type="entry name" value="Folylpolyglutamate_synth"/>
</dbReference>
<keyword evidence="14" id="KW-0289">Folate biosynthesis</keyword>
<comment type="catalytic activity">
    <reaction evidence="20">
        <text>(6R)-5,10-methylenetetrahydrofolyl-(gamma-L-Glu)(n) + L-glutamate + ATP = (6R)-5,10-methylenetetrahydrofolyl-(gamma-L-Glu)(n+1) + ADP + phosphate + H(+)</text>
        <dbReference type="Rhea" id="RHEA:51912"/>
        <dbReference type="Rhea" id="RHEA-COMP:13257"/>
        <dbReference type="Rhea" id="RHEA-COMP:13258"/>
        <dbReference type="ChEBI" id="CHEBI:15378"/>
        <dbReference type="ChEBI" id="CHEBI:29985"/>
        <dbReference type="ChEBI" id="CHEBI:30616"/>
        <dbReference type="ChEBI" id="CHEBI:43474"/>
        <dbReference type="ChEBI" id="CHEBI:136572"/>
        <dbReference type="ChEBI" id="CHEBI:456216"/>
        <dbReference type="EC" id="6.3.2.17"/>
    </reaction>
</comment>
<dbReference type="InterPro" id="IPR036565">
    <property type="entry name" value="Mur-like_cat_sf"/>
</dbReference>
<dbReference type="InterPro" id="IPR013221">
    <property type="entry name" value="Mur_ligase_cen"/>
</dbReference>
<dbReference type="RefSeq" id="WP_183213706.1">
    <property type="nucleotide sequence ID" value="NZ_JACHOR010000004.1"/>
</dbReference>
<proteinExistence type="inferred from homology"/>
<dbReference type="GO" id="GO:0046656">
    <property type="term" value="P:folic acid biosynthetic process"/>
    <property type="evidence" value="ECO:0007669"/>
    <property type="project" value="UniProtKB-KW"/>
</dbReference>
<dbReference type="InterPro" id="IPR004101">
    <property type="entry name" value="Mur_ligase_C"/>
</dbReference>
<organism evidence="25 26">
    <name type="scientific">Brevundimonas variabilis</name>
    <dbReference type="NCBI Taxonomy" id="74312"/>
    <lineage>
        <taxon>Bacteria</taxon>
        <taxon>Pseudomonadati</taxon>
        <taxon>Pseudomonadota</taxon>
        <taxon>Alphaproteobacteria</taxon>
        <taxon>Caulobacterales</taxon>
        <taxon>Caulobacteraceae</taxon>
        <taxon>Brevundimonas</taxon>
    </lineage>
</organism>
<comment type="pathway">
    <text evidence="4">Cofactor biosynthesis; tetrahydrofolylpolyglutamate biosynthesis.</text>
</comment>
<keyword evidence="12 22" id="KW-0067">ATP-binding</keyword>
<evidence type="ECO:0000256" key="8">
    <source>
        <dbReference type="ARBA" id="ARBA00019357"/>
    </source>
</evidence>
<dbReference type="EC" id="6.3.2.12" evidence="6"/>
<dbReference type="UniPathway" id="UPA00077">
    <property type="reaction ID" value="UER00157"/>
</dbReference>
<dbReference type="FunFam" id="3.40.1190.10:FF:000011">
    <property type="entry name" value="Folylpolyglutamate synthase/dihydrofolate synthase"/>
    <property type="match status" value="1"/>
</dbReference>
<comment type="catalytic activity">
    <reaction evidence="18">
        <text>(6S)-5,6,7,8-tetrahydrofolyl-(gamma-L-Glu)(n) + L-glutamate + ATP = (6S)-5,6,7,8-tetrahydrofolyl-(gamma-L-Glu)(n+1) + ADP + phosphate + H(+)</text>
        <dbReference type="Rhea" id="RHEA:10580"/>
        <dbReference type="Rhea" id="RHEA-COMP:14738"/>
        <dbReference type="Rhea" id="RHEA-COMP:14740"/>
        <dbReference type="ChEBI" id="CHEBI:15378"/>
        <dbReference type="ChEBI" id="CHEBI:29985"/>
        <dbReference type="ChEBI" id="CHEBI:30616"/>
        <dbReference type="ChEBI" id="CHEBI:43474"/>
        <dbReference type="ChEBI" id="CHEBI:141005"/>
        <dbReference type="ChEBI" id="CHEBI:456216"/>
        <dbReference type="EC" id="6.3.2.17"/>
    </reaction>
</comment>
<evidence type="ECO:0000256" key="15">
    <source>
        <dbReference type="ARBA" id="ARBA00030048"/>
    </source>
</evidence>
<dbReference type="Gene3D" id="3.40.1190.10">
    <property type="entry name" value="Mur-like, catalytic domain"/>
    <property type="match status" value="1"/>
</dbReference>
<feature type="domain" description="Mur ligase central" evidence="24">
    <location>
        <begin position="43"/>
        <end position="259"/>
    </location>
</feature>
<evidence type="ECO:0000256" key="16">
    <source>
        <dbReference type="ARBA" id="ARBA00030592"/>
    </source>
</evidence>
<comment type="catalytic activity">
    <reaction evidence="21">
        <text>7,8-dihydropteroate + L-glutamate + ATP = 7,8-dihydrofolate + ADP + phosphate + H(+)</text>
        <dbReference type="Rhea" id="RHEA:23584"/>
        <dbReference type="ChEBI" id="CHEBI:15378"/>
        <dbReference type="ChEBI" id="CHEBI:17839"/>
        <dbReference type="ChEBI" id="CHEBI:29985"/>
        <dbReference type="ChEBI" id="CHEBI:30616"/>
        <dbReference type="ChEBI" id="CHEBI:43474"/>
        <dbReference type="ChEBI" id="CHEBI:57451"/>
        <dbReference type="ChEBI" id="CHEBI:456216"/>
        <dbReference type="EC" id="6.3.2.12"/>
    </reaction>
</comment>
<evidence type="ECO:0000256" key="2">
    <source>
        <dbReference type="ARBA" id="ARBA00002714"/>
    </source>
</evidence>
<dbReference type="Gene3D" id="3.90.190.20">
    <property type="entry name" value="Mur ligase, C-terminal domain"/>
    <property type="match status" value="1"/>
</dbReference>
<dbReference type="GO" id="GO:0005737">
    <property type="term" value="C:cytoplasm"/>
    <property type="evidence" value="ECO:0007669"/>
    <property type="project" value="TreeGrafter"/>
</dbReference>
<dbReference type="Pfam" id="PF02875">
    <property type="entry name" value="Mur_ligase_C"/>
    <property type="match status" value="1"/>
</dbReference>
<evidence type="ECO:0000256" key="13">
    <source>
        <dbReference type="ARBA" id="ARBA00022842"/>
    </source>
</evidence>
<evidence type="ECO:0000313" key="26">
    <source>
        <dbReference type="Proteomes" id="UP000545037"/>
    </source>
</evidence>
<name>A0A7W9FGJ9_9CAUL</name>
<evidence type="ECO:0000313" key="25">
    <source>
        <dbReference type="EMBL" id="MBB5746728.1"/>
    </source>
</evidence>
<reference evidence="25 26" key="1">
    <citation type="submission" date="2020-08" db="EMBL/GenBank/DDBJ databases">
        <title>Genomic Encyclopedia of Type Strains, Phase IV (KMG-IV): sequencing the most valuable type-strain genomes for metagenomic binning, comparative biology and taxonomic classification.</title>
        <authorList>
            <person name="Goeker M."/>
        </authorList>
    </citation>
    <scope>NUCLEOTIDE SEQUENCE [LARGE SCALE GENOMIC DNA]</scope>
    <source>
        <strain evidence="25 26">DSM 4737</strain>
    </source>
</reference>
<dbReference type="NCBIfam" id="TIGR01499">
    <property type="entry name" value="folC"/>
    <property type="match status" value="1"/>
</dbReference>
<keyword evidence="11 22" id="KW-0547">Nucleotide-binding</keyword>
<dbReference type="PANTHER" id="PTHR11136:SF0">
    <property type="entry name" value="DIHYDROFOLATE SYNTHETASE-RELATED"/>
    <property type="match status" value="1"/>
</dbReference>
<dbReference type="GO" id="GO:0004326">
    <property type="term" value="F:tetrahydrofolylpolyglutamate synthase activity"/>
    <property type="evidence" value="ECO:0007669"/>
    <property type="project" value="UniProtKB-EC"/>
</dbReference>
<evidence type="ECO:0000256" key="9">
    <source>
        <dbReference type="ARBA" id="ARBA00022598"/>
    </source>
</evidence>
<evidence type="ECO:0000256" key="12">
    <source>
        <dbReference type="ARBA" id="ARBA00022840"/>
    </source>
</evidence>
<dbReference type="EMBL" id="JACHOR010000004">
    <property type="protein sequence ID" value="MBB5746728.1"/>
    <property type="molecule type" value="Genomic_DNA"/>
</dbReference>
<evidence type="ECO:0000256" key="19">
    <source>
        <dbReference type="ARBA" id="ARBA00047808"/>
    </source>
</evidence>
<keyword evidence="26" id="KW-1185">Reference proteome</keyword>
<dbReference type="PIRSF" id="PIRSF001563">
    <property type="entry name" value="Folylpolyglu_synth"/>
    <property type="match status" value="1"/>
</dbReference>
<keyword evidence="9 22" id="KW-0436">Ligase</keyword>
<comment type="pathway">
    <text evidence="3">Cofactor biosynthesis; tetrahydrofolate biosynthesis; 7,8-dihydrofolate from 2-amino-4-hydroxy-6-hydroxymethyl-7,8-dihydropteridine diphosphate and 4-aminobenzoate: step 2/2.</text>
</comment>
<dbReference type="EC" id="6.3.2.17" evidence="7"/>
<evidence type="ECO:0000256" key="4">
    <source>
        <dbReference type="ARBA" id="ARBA00005150"/>
    </source>
</evidence>
<gene>
    <name evidence="25" type="ORF">GGR13_002335</name>
</gene>
<dbReference type="PANTHER" id="PTHR11136">
    <property type="entry name" value="FOLYLPOLYGLUTAMATE SYNTHASE-RELATED"/>
    <property type="match status" value="1"/>
</dbReference>
<evidence type="ECO:0000256" key="10">
    <source>
        <dbReference type="ARBA" id="ARBA00022723"/>
    </source>
</evidence>
<evidence type="ECO:0000259" key="24">
    <source>
        <dbReference type="Pfam" id="PF08245"/>
    </source>
</evidence>
<evidence type="ECO:0000256" key="14">
    <source>
        <dbReference type="ARBA" id="ARBA00022909"/>
    </source>
</evidence>
<evidence type="ECO:0000256" key="22">
    <source>
        <dbReference type="PIRNR" id="PIRNR001563"/>
    </source>
</evidence>
<dbReference type="PROSITE" id="PS01012">
    <property type="entry name" value="FOLYLPOLYGLU_SYNT_2"/>
    <property type="match status" value="1"/>
</dbReference>
<keyword evidence="13" id="KW-0460">Magnesium</keyword>
<evidence type="ECO:0000256" key="21">
    <source>
        <dbReference type="ARBA" id="ARBA00049161"/>
    </source>
</evidence>
<evidence type="ECO:0000256" key="20">
    <source>
        <dbReference type="ARBA" id="ARBA00049035"/>
    </source>
</evidence>
<protein>
    <recommendedName>
        <fullName evidence="8">Dihydrofolate synthase/folylpolyglutamate synthase</fullName>
        <ecNumber evidence="6">6.3.2.12</ecNumber>
        <ecNumber evidence="7">6.3.2.17</ecNumber>
    </recommendedName>
    <alternativeName>
        <fullName evidence="17">Folylpoly-gamma-glutamate synthetase-dihydrofolate synthetase</fullName>
    </alternativeName>
    <alternativeName>
        <fullName evidence="15">Folylpolyglutamate synthetase</fullName>
    </alternativeName>
    <alternativeName>
        <fullName evidence="16">Tetrahydrofolylpolyglutamate synthase</fullName>
    </alternativeName>
</protein>
<dbReference type="SUPFAM" id="SSF53244">
    <property type="entry name" value="MurD-like peptide ligases, peptide-binding domain"/>
    <property type="match status" value="1"/>
</dbReference>
<comment type="caution">
    <text evidence="25">The sequence shown here is derived from an EMBL/GenBank/DDBJ whole genome shotgun (WGS) entry which is preliminary data.</text>
</comment>
<dbReference type="GO" id="GO:0046654">
    <property type="term" value="P:tetrahydrofolate biosynthetic process"/>
    <property type="evidence" value="ECO:0007669"/>
    <property type="project" value="UniProtKB-UniPathway"/>
</dbReference>
<keyword evidence="10" id="KW-0479">Metal-binding</keyword>
<dbReference type="GO" id="GO:0008841">
    <property type="term" value="F:dihydrofolate synthase activity"/>
    <property type="evidence" value="ECO:0007669"/>
    <property type="project" value="UniProtKB-EC"/>
</dbReference>
<dbReference type="GO" id="GO:0046872">
    <property type="term" value="F:metal ion binding"/>
    <property type="evidence" value="ECO:0007669"/>
    <property type="project" value="UniProtKB-KW"/>
</dbReference>
<dbReference type="AlphaFoldDB" id="A0A7W9FGJ9"/>
<evidence type="ECO:0000259" key="23">
    <source>
        <dbReference type="Pfam" id="PF02875"/>
    </source>
</evidence>
<comment type="catalytic activity">
    <reaction evidence="19">
        <text>10-formyltetrahydrofolyl-(gamma-L-Glu)(n) + L-glutamate + ATP = 10-formyltetrahydrofolyl-(gamma-L-Glu)(n+1) + ADP + phosphate + H(+)</text>
        <dbReference type="Rhea" id="RHEA:51904"/>
        <dbReference type="Rhea" id="RHEA-COMP:13088"/>
        <dbReference type="Rhea" id="RHEA-COMP:14300"/>
        <dbReference type="ChEBI" id="CHEBI:15378"/>
        <dbReference type="ChEBI" id="CHEBI:29985"/>
        <dbReference type="ChEBI" id="CHEBI:30616"/>
        <dbReference type="ChEBI" id="CHEBI:43474"/>
        <dbReference type="ChEBI" id="CHEBI:134413"/>
        <dbReference type="ChEBI" id="CHEBI:456216"/>
        <dbReference type="EC" id="6.3.2.17"/>
    </reaction>
</comment>
<evidence type="ECO:0000256" key="18">
    <source>
        <dbReference type="ARBA" id="ARBA00047493"/>
    </source>
</evidence>
<comment type="similarity">
    <text evidence="5 22">Belongs to the folylpolyglutamate synthase family.</text>
</comment>
<evidence type="ECO:0000256" key="3">
    <source>
        <dbReference type="ARBA" id="ARBA00004799"/>
    </source>
</evidence>
<dbReference type="Proteomes" id="UP000545037">
    <property type="component" value="Unassembled WGS sequence"/>
</dbReference>
<evidence type="ECO:0000256" key="6">
    <source>
        <dbReference type="ARBA" id="ARBA00013023"/>
    </source>
</evidence>
<dbReference type="InterPro" id="IPR036615">
    <property type="entry name" value="Mur_ligase_C_dom_sf"/>
</dbReference>
<comment type="cofactor">
    <cofactor evidence="1">
        <name>Mg(2+)</name>
        <dbReference type="ChEBI" id="CHEBI:18420"/>
    </cofactor>
</comment>
<evidence type="ECO:0000256" key="5">
    <source>
        <dbReference type="ARBA" id="ARBA00008276"/>
    </source>
</evidence>
<accession>A0A7W9FGJ9</accession>
<evidence type="ECO:0000256" key="17">
    <source>
        <dbReference type="ARBA" id="ARBA00032510"/>
    </source>
</evidence>
<comment type="function">
    <text evidence="2">Functions in two distinct reactions of the de novo folate biosynthetic pathway. Catalyzes the addition of a glutamate residue to dihydropteroate (7,8-dihydropteroate or H2Pte) to form dihydrofolate (7,8-dihydrofolate monoglutamate or H2Pte-Glu). Also catalyzes successive additions of L-glutamate to tetrahydrofolate or 10-formyltetrahydrofolate or 5,10-methylenetetrahydrofolate, leading to folylpolyglutamate derivatives.</text>
</comment>
<sequence length="425" mass="44172">MDPIAARLLARHPQKIDLSLDRMRALCAALGNPQDVLPPVVHVAGTNGKGSTVALLRAMAEAAGLKVHVYTSPHLVRFNERIRLAGVLIEDAALDAALTRVEAVQGVEATVFETTTAAAFLAMAETAADLAIIEVGLGGRLDATNVIDRPLLSVITPVDLDHAEFLGTSLPGIAAEKAGILKAGAHGLVARQREDAMAAIERAALSVHAPLTVMGVDFDAWAERGGMVFQDQERFLDLPAPALYGPHQVDNAGLAIAAALELDLPEAAIATGLKAARWPARMQRLASGPYGDTARQAEAELWLDGGHNPHAARALAEALTDRHAKAPRPLALIVGMLANKDASGFFEAFRGSGAHVFTVGFEGAAAGPDALAALAQAHGLGAQSAPSVEAALDRALRLGAGRVVICGSLYLAGEVLGASRETWPD</sequence>
<evidence type="ECO:0000256" key="7">
    <source>
        <dbReference type="ARBA" id="ARBA00013025"/>
    </source>
</evidence>
<evidence type="ECO:0000256" key="1">
    <source>
        <dbReference type="ARBA" id="ARBA00001946"/>
    </source>
</evidence>
<feature type="domain" description="Mur ligase C-terminal" evidence="23">
    <location>
        <begin position="299"/>
        <end position="407"/>
    </location>
</feature>
<dbReference type="Pfam" id="PF08245">
    <property type="entry name" value="Mur_ligase_M"/>
    <property type="match status" value="1"/>
</dbReference>
<dbReference type="SUPFAM" id="SSF53623">
    <property type="entry name" value="MurD-like peptide ligases, catalytic domain"/>
    <property type="match status" value="1"/>
</dbReference>
<dbReference type="GO" id="GO:0005524">
    <property type="term" value="F:ATP binding"/>
    <property type="evidence" value="ECO:0007669"/>
    <property type="project" value="UniProtKB-KW"/>
</dbReference>
<dbReference type="InterPro" id="IPR018109">
    <property type="entry name" value="Folylpolyglutamate_synth_CS"/>
</dbReference>